<reference evidence="1 2" key="1">
    <citation type="submission" date="2020-04" db="EMBL/GenBank/DDBJ databases">
        <title>Genome-Wide Identification of 5-Methylcytosine Sites in Bacterial Genomes By High-Throughput Sequencing of MspJI Restriction Fragments.</title>
        <authorList>
            <person name="Wu V."/>
        </authorList>
    </citation>
    <scope>NUCLEOTIDE SEQUENCE [LARGE SCALE GENOMIC DNA]</scope>
    <source>
        <strain evidence="1 2">CCAP 1403/13f</strain>
    </source>
</reference>
<dbReference type="Proteomes" id="UP000502433">
    <property type="component" value="Chromosome"/>
</dbReference>
<proteinExistence type="predicted"/>
<dbReference type="EMBL" id="CP051206">
    <property type="protein sequence ID" value="QJB43042.1"/>
    <property type="molecule type" value="Genomic_DNA"/>
</dbReference>
<reference evidence="1 2" key="2">
    <citation type="submission" date="2020-04" db="EMBL/GenBank/DDBJ databases">
        <authorList>
            <person name="Fomenkov A."/>
            <person name="Anton B.P."/>
            <person name="Roberts R.J."/>
        </authorList>
    </citation>
    <scope>NUCLEOTIDE SEQUENCE [LARGE SCALE GENOMIC DNA]</scope>
    <source>
        <strain evidence="1 2">CCAP 1403/13f</strain>
    </source>
</reference>
<evidence type="ECO:0000313" key="1">
    <source>
        <dbReference type="EMBL" id="QJB43042.1"/>
    </source>
</evidence>
<sequence>MFDQIERELLNGEPWLIGHHSQLLLPCQLLDEKEQEIVDIWELQPQELPHREGVIKRNFNLFGFLGKLNFFSVKAIANKTKKRLI</sequence>
<dbReference type="KEGG" id="dfs:HGD76_01085"/>
<accession>A0A6H2BTX6</accession>
<dbReference type="RefSeq" id="WP_148766022.1">
    <property type="nucleotide sequence ID" value="NZ_CP051206.1"/>
</dbReference>
<dbReference type="AlphaFoldDB" id="A0A6H2BTX6"/>
<gene>
    <name evidence="1" type="ORF">HGD76_01085</name>
</gene>
<evidence type="ECO:0000313" key="2">
    <source>
        <dbReference type="Proteomes" id="UP000502433"/>
    </source>
</evidence>
<protein>
    <submittedName>
        <fullName evidence="1">Uncharacterized protein</fullName>
    </submittedName>
</protein>
<name>A0A6H2BTX6_DOLFA</name>
<organism evidence="1 2">
    <name type="scientific">Dolichospermum flos-aquae CCAP 1403/13F</name>
    <dbReference type="NCBI Taxonomy" id="315271"/>
    <lineage>
        <taxon>Bacteria</taxon>
        <taxon>Bacillati</taxon>
        <taxon>Cyanobacteriota</taxon>
        <taxon>Cyanophyceae</taxon>
        <taxon>Nostocales</taxon>
        <taxon>Aphanizomenonaceae</taxon>
        <taxon>Dolichospermum</taxon>
    </lineage>
</organism>